<reference evidence="2" key="1">
    <citation type="submission" date="2020-09" db="EMBL/GenBank/DDBJ databases">
        <title>Brevundimonas sp. LVF2 isolated from a puddle in Goettingen, Germany.</title>
        <authorList>
            <person name="Friedrich I."/>
            <person name="Klassen A."/>
            <person name="Hannes N."/>
            <person name="Schneider D."/>
            <person name="Hertel R."/>
            <person name="Daniel R."/>
        </authorList>
    </citation>
    <scope>NUCLEOTIDE SEQUENCE</scope>
    <source>
        <strain evidence="2">LVF2</strain>
    </source>
</reference>
<evidence type="ECO:0000313" key="2">
    <source>
        <dbReference type="EMBL" id="QTC91210.1"/>
    </source>
</evidence>
<proteinExistence type="predicted"/>
<dbReference type="EMBL" id="CP062222">
    <property type="protein sequence ID" value="QTC91210.1"/>
    <property type="molecule type" value="Genomic_DNA"/>
</dbReference>
<feature type="region of interest" description="Disordered" evidence="1">
    <location>
        <begin position="1"/>
        <end position="35"/>
    </location>
</feature>
<dbReference type="Proteomes" id="UP000663918">
    <property type="component" value="Chromosome"/>
</dbReference>
<evidence type="ECO:0000256" key="1">
    <source>
        <dbReference type="SAM" id="MobiDB-lite"/>
    </source>
</evidence>
<organism evidence="2 3">
    <name type="scientific">Brevundimonas goettingensis</name>
    <dbReference type="NCBI Taxonomy" id="2774190"/>
    <lineage>
        <taxon>Bacteria</taxon>
        <taxon>Pseudomonadati</taxon>
        <taxon>Pseudomonadota</taxon>
        <taxon>Alphaproteobacteria</taxon>
        <taxon>Caulobacterales</taxon>
        <taxon>Caulobacteraceae</taxon>
        <taxon>Brevundimonas</taxon>
    </lineage>
</organism>
<dbReference type="KEGG" id="bgoe:IFJ75_18765"/>
<name>A0A975GY48_9CAUL</name>
<evidence type="ECO:0000313" key="3">
    <source>
        <dbReference type="Proteomes" id="UP000663918"/>
    </source>
</evidence>
<feature type="region of interest" description="Disordered" evidence="1">
    <location>
        <begin position="90"/>
        <end position="113"/>
    </location>
</feature>
<dbReference type="RefSeq" id="WP_207870297.1">
    <property type="nucleotide sequence ID" value="NZ_CP062222.1"/>
</dbReference>
<protein>
    <submittedName>
        <fullName evidence="2">Uncharacterized protein</fullName>
    </submittedName>
</protein>
<keyword evidence="3" id="KW-1185">Reference proteome</keyword>
<accession>A0A975GY48</accession>
<sequence>MAQSLEQVSPSPHPTPLDYRRTRSETPMRAAGTTTLTPWLEEWARDRAERPVRDQEALDAEANAAIADPASGVYLRDAVGLSSQVRTVSDRVRQVQARDAGRKEARPAPHAALPLDAPRPVAVAACGADCLSPDLRDWARQRAYGPAGDPASLQAEAEAVIRAPWSGVAPAQAEDPALIEALTAYLAQQMRERRG</sequence>
<gene>
    <name evidence="2" type="ORF">IFJ75_18765</name>
</gene>
<feature type="compositionally biased region" description="Polar residues" evidence="1">
    <location>
        <begin position="1"/>
        <end position="10"/>
    </location>
</feature>
<dbReference type="AlphaFoldDB" id="A0A975GY48"/>